<dbReference type="EnsemblPlants" id="Kaladp0059s0015.2.v1.1">
    <property type="protein sequence ID" value="Kaladp0059s0015.2.v1.1"/>
    <property type="gene ID" value="Kaladp0059s0015.v1.1"/>
</dbReference>
<dbReference type="GO" id="GO:0003723">
    <property type="term" value="F:RNA binding"/>
    <property type="evidence" value="ECO:0007669"/>
    <property type="project" value="TreeGrafter"/>
</dbReference>
<feature type="region of interest" description="Disordered" evidence="1">
    <location>
        <begin position="170"/>
        <end position="226"/>
    </location>
</feature>
<dbReference type="GO" id="GO:0000290">
    <property type="term" value="P:deadenylation-dependent decapping of nuclear-transcribed mRNA"/>
    <property type="evidence" value="ECO:0007669"/>
    <property type="project" value="InterPro"/>
</dbReference>
<organism evidence="2 3">
    <name type="scientific">Kalanchoe fedtschenkoi</name>
    <name type="common">Lavender scallops</name>
    <name type="synonym">South American air plant</name>
    <dbReference type="NCBI Taxonomy" id="63787"/>
    <lineage>
        <taxon>Eukaryota</taxon>
        <taxon>Viridiplantae</taxon>
        <taxon>Streptophyta</taxon>
        <taxon>Embryophyta</taxon>
        <taxon>Tracheophyta</taxon>
        <taxon>Spermatophyta</taxon>
        <taxon>Magnoliopsida</taxon>
        <taxon>eudicotyledons</taxon>
        <taxon>Gunneridae</taxon>
        <taxon>Pentapetalae</taxon>
        <taxon>Saxifragales</taxon>
        <taxon>Crassulaceae</taxon>
        <taxon>Kalanchoe</taxon>
    </lineage>
</organism>
<reference evidence="2" key="1">
    <citation type="submission" date="2021-01" db="UniProtKB">
        <authorList>
            <consortium name="EnsemblPlants"/>
        </authorList>
    </citation>
    <scope>IDENTIFICATION</scope>
</reference>
<feature type="region of interest" description="Disordered" evidence="1">
    <location>
        <begin position="347"/>
        <end position="381"/>
    </location>
</feature>
<evidence type="ECO:0000313" key="2">
    <source>
        <dbReference type="EnsemblPlants" id="Kaladp0059s0015.1.v1.1"/>
    </source>
</evidence>
<feature type="region of interest" description="Disordered" evidence="1">
    <location>
        <begin position="786"/>
        <end position="810"/>
    </location>
</feature>
<sequence>MDRSNTKDLRDLAGSSSSSSGNALFDASQYEFFGQEIGEEVELGGLDELTDLPRFGSSNDEYQLFGKDEVAALGSLSDMDDLASTFFKLNKVVSGPRNPGVIGDRGSGSFSRESSSASEWQHDGDFHSWLDQNTFSTESEQEGKRWSSQPHLSSDHLAEIKPLYRTASYPQEQPHDRVFSNDPGLAPNSSFTSFPPPGGGSSQSPHHQLSRHLSIPSLDNGSQLPFSAPNLSPLSNSNFNKAHLPHAYSGSLAQFSPTGFPMKNQPHIRWISHAGILHGDTSNLLNNIVQQQMPLQNSFISSQLIPIQNQLHLQLGQQRLLHQAQPSVAHLQPFQSQLFNSHFSSSLKPIHGMTEPRHKSSQRSRHRSSQQGSEISSQKSENLWSQFRSKYMTGEEIESVLKMQHSSGHSNDPYVYDFYRQARLAKISTGSRFKFCPAHLRELPSRGRNSTEHQNNSSADLLGKTSFSSLRKLQSLLEVDLPSTASGDSTEQRASDRSLEEEPMFAARIAIEDALGVLLDVEDIDRILQFSLPQDGGVQLKRKRQIFLEGLATSIQLVDPLGKSGHSGALTSKDDVVFLRLVSIPKGRKFLSKYLKLICPGSELARIVCMAILRHLRFLFGGIPSDPAAAETTNALGKTVCLCIDGMDLRALGACLVAVVCSSEQPPLRPIGSPAGDEASIILRSVLEKATSLLTDPLAAANCTMSHRALWQASFDEFFSLLTKYCLTKYETIVQSIYIQAPSSNAVMSPEIARAISREMPVELLRASLPHTDEQQRKHLLDFANRSMPSTGMNPRGGSSGHISSESVRG</sequence>
<protein>
    <recommendedName>
        <fullName evidence="4">Topoisomerase II-associated protein PAT1</fullName>
    </recommendedName>
</protein>
<evidence type="ECO:0000256" key="1">
    <source>
        <dbReference type="SAM" id="MobiDB-lite"/>
    </source>
</evidence>
<name>A0A7N0UBL4_KALFE</name>
<dbReference type="PANTHER" id="PTHR21551">
    <property type="entry name" value="TOPOISOMERASE II-ASSOCIATED PROTEIN PAT1"/>
    <property type="match status" value="1"/>
</dbReference>
<feature type="region of interest" description="Disordered" evidence="1">
    <location>
        <begin position="97"/>
        <end position="123"/>
    </location>
</feature>
<accession>A0A7N0UBL4</accession>
<dbReference type="GO" id="GO:0033962">
    <property type="term" value="P:P-body assembly"/>
    <property type="evidence" value="ECO:0007669"/>
    <property type="project" value="TreeGrafter"/>
</dbReference>
<feature type="compositionally biased region" description="Basic and acidic residues" evidence="1">
    <location>
        <begin position="1"/>
        <end position="11"/>
    </location>
</feature>
<proteinExistence type="predicted"/>
<dbReference type="OMA" id="DYYYQAR"/>
<feature type="compositionally biased region" description="Basic residues" evidence="1">
    <location>
        <begin position="359"/>
        <end position="368"/>
    </location>
</feature>
<feature type="region of interest" description="Disordered" evidence="1">
    <location>
        <begin position="1"/>
        <end position="23"/>
    </location>
</feature>
<dbReference type="AlphaFoldDB" id="A0A7N0UBL4"/>
<dbReference type="InterPro" id="IPR039900">
    <property type="entry name" value="Pat1-like"/>
</dbReference>
<dbReference type="GO" id="GO:0000932">
    <property type="term" value="C:P-body"/>
    <property type="evidence" value="ECO:0007669"/>
    <property type="project" value="TreeGrafter"/>
</dbReference>
<evidence type="ECO:0008006" key="4">
    <source>
        <dbReference type="Google" id="ProtNLM"/>
    </source>
</evidence>
<keyword evidence="3" id="KW-1185">Reference proteome</keyword>
<dbReference type="Gramene" id="Kaladp0059s0015.2.v1.1">
    <property type="protein sequence ID" value="Kaladp0059s0015.2.v1.1"/>
    <property type="gene ID" value="Kaladp0059s0015.v1.1"/>
</dbReference>
<dbReference type="PANTHER" id="PTHR21551:SF24">
    <property type="entry name" value="PROTEIN PAT1 HOMOLOG 2"/>
    <property type="match status" value="1"/>
</dbReference>
<dbReference type="Proteomes" id="UP000594263">
    <property type="component" value="Unplaced"/>
</dbReference>
<feature type="compositionally biased region" description="Polar residues" evidence="1">
    <location>
        <begin position="801"/>
        <end position="810"/>
    </location>
</feature>
<evidence type="ECO:0000313" key="3">
    <source>
        <dbReference type="Proteomes" id="UP000594263"/>
    </source>
</evidence>
<dbReference type="EnsemblPlants" id="Kaladp0059s0015.1.v1.1">
    <property type="protein sequence ID" value="Kaladp0059s0015.1.v1.1"/>
    <property type="gene ID" value="Kaladp0059s0015.v1.1"/>
</dbReference>
<feature type="compositionally biased region" description="Low complexity" evidence="1">
    <location>
        <begin position="107"/>
        <end position="119"/>
    </location>
</feature>
<dbReference type="Gramene" id="Kaladp0059s0015.1.v1.1">
    <property type="protein sequence ID" value="Kaladp0059s0015.1.v1.1"/>
    <property type="gene ID" value="Kaladp0059s0015.v1.1"/>
</dbReference>